<dbReference type="GO" id="GO:0035091">
    <property type="term" value="F:phosphatidylinositol binding"/>
    <property type="evidence" value="ECO:0007669"/>
    <property type="project" value="InterPro"/>
</dbReference>
<evidence type="ECO:0000259" key="1">
    <source>
        <dbReference type="PROSITE" id="PS50195"/>
    </source>
</evidence>
<dbReference type="Pfam" id="PF00787">
    <property type="entry name" value="PX"/>
    <property type="match status" value="1"/>
</dbReference>
<organism evidence="4">
    <name type="scientific">Echinostoma caproni</name>
    <dbReference type="NCBI Taxonomy" id="27848"/>
    <lineage>
        <taxon>Eukaryota</taxon>
        <taxon>Metazoa</taxon>
        <taxon>Spiralia</taxon>
        <taxon>Lophotrochozoa</taxon>
        <taxon>Platyhelminthes</taxon>
        <taxon>Trematoda</taxon>
        <taxon>Digenea</taxon>
        <taxon>Plagiorchiida</taxon>
        <taxon>Echinostomata</taxon>
        <taxon>Echinostomatoidea</taxon>
        <taxon>Echinostomatidae</taxon>
        <taxon>Echinostoma</taxon>
    </lineage>
</organism>
<keyword evidence="3" id="KW-1185">Reference proteome</keyword>
<feature type="domain" description="PX" evidence="1">
    <location>
        <begin position="1"/>
        <end position="174"/>
    </location>
</feature>
<dbReference type="PANTHER" id="PTHR10555">
    <property type="entry name" value="SORTING NEXIN"/>
    <property type="match status" value="1"/>
</dbReference>
<evidence type="ECO:0000313" key="3">
    <source>
        <dbReference type="Proteomes" id="UP000272942"/>
    </source>
</evidence>
<dbReference type="SUPFAM" id="SSF64268">
    <property type="entry name" value="PX domain"/>
    <property type="match status" value="1"/>
</dbReference>
<reference evidence="2 3" key="2">
    <citation type="submission" date="2018-11" db="EMBL/GenBank/DDBJ databases">
        <authorList>
            <consortium name="Pathogen Informatics"/>
        </authorList>
    </citation>
    <scope>NUCLEOTIDE SEQUENCE [LARGE SCALE GENOMIC DNA]</scope>
    <source>
        <strain evidence="2 3">Egypt</strain>
    </source>
</reference>
<reference evidence="4" key="1">
    <citation type="submission" date="2016-06" db="UniProtKB">
        <authorList>
            <consortium name="WormBaseParasite"/>
        </authorList>
    </citation>
    <scope>IDENTIFICATION</scope>
</reference>
<dbReference type="AlphaFoldDB" id="A0A183A1A8"/>
<accession>A0A183A1A8</accession>
<dbReference type="OrthoDB" id="271164at2759"/>
<dbReference type="InterPro" id="IPR001683">
    <property type="entry name" value="PX_dom"/>
</dbReference>
<protein>
    <submittedName>
        <fullName evidence="4">PX domain-containing protein</fullName>
    </submittedName>
</protein>
<proteinExistence type="predicted"/>
<sequence>MFAFFFSLTNNRRDSYYIRIAHLRTVAELSTVLQAGETYGSIGLPTRLSQNQDNHKAEGPFTVEVSNPSKVGEGMSAHIVYEESFVSRRFSDFLGLHAKLCERHLSNGIIIPPAPEKDVLGTTKVKMSKDATIESEFVERRRIALTRFLYRVLSHPILRDDEDLRAFLTQQGDLPRATNTQLLSGASAKKMFRNFGDAIGKIAYKMDDPEEVLFVHLNPIIFLPPLTIFIFVLVCSSSIHEDLADTTATWSEILIAVHGCLSP</sequence>
<dbReference type="Gene3D" id="3.30.1520.10">
    <property type="entry name" value="Phox-like domain"/>
    <property type="match status" value="1"/>
</dbReference>
<dbReference type="InterPro" id="IPR036871">
    <property type="entry name" value="PX_dom_sf"/>
</dbReference>
<dbReference type="GO" id="GO:0005829">
    <property type="term" value="C:cytosol"/>
    <property type="evidence" value="ECO:0007669"/>
    <property type="project" value="GOC"/>
</dbReference>
<evidence type="ECO:0000313" key="2">
    <source>
        <dbReference type="EMBL" id="VDP28217.1"/>
    </source>
</evidence>
<dbReference type="SMART" id="SM00312">
    <property type="entry name" value="PX"/>
    <property type="match status" value="1"/>
</dbReference>
<dbReference type="WBParaSite" id="ECPE_0000074301-mRNA-1">
    <property type="protein sequence ID" value="ECPE_0000074301-mRNA-1"/>
    <property type="gene ID" value="ECPE_0000074301"/>
</dbReference>
<dbReference type="PANTHER" id="PTHR10555:SF170">
    <property type="entry name" value="FI18122P1"/>
    <property type="match status" value="1"/>
</dbReference>
<dbReference type="GO" id="GO:0010008">
    <property type="term" value="C:endosome membrane"/>
    <property type="evidence" value="ECO:0007669"/>
    <property type="project" value="TreeGrafter"/>
</dbReference>
<gene>
    <name evidence="2" type="ORF">ECPE_LOCUS743</name>
</gene>
<evidence type="ECO:0000313" key="4">
    <source>
        <dbReference type="WBParaSite" id="ECPE_0000074301-mRNA-1"/>
    </source>
</evidence>
<dbReference type="GO" id="GO:0034498">
    <property type="term" value="P:early endosome to Golgi transport"/>
    <property type="evidence" value="ECO:0007669"/>
    <property type="project" value="TreeGrafter"/>
</dbReference>
<dbReference type="PROSITE" id="PS50195">
    <property type="entry name" value="PX"/>
    <property type="match status" value="1"/>
</dbReference>
<dbReference type="Proteomes" id="UP000272942">
    <property type="component" value="Unassembled WGS sequence"/>
</dbReference>
<name>A0A183A1A8_9TREM</name>
<dbReference type="EMBL" id="UZAN01003022">
    <property type="protein sequence ID" value="VDP28217.1"/>
    <property type="molecule type" value="Genomic_DNA"/>
</dbReference>